<feature type="domain" description="BD-FAE-like" evidence="2">
    <location>
        <begin position="20"/>
        <end position="213"/>
    </location>
</feature>
<dbReference type="RefSeq" id="WP_243647062.1">
    <property type="nucleotide sequence ID" value="NZ_SLXK01000019.1"/>
</dbReference>
<sequence>MKKRKYYGDKDFQYGDLRLPDSVGPFPVAVVIHGGFWRSAYGLDLMDDFCEALTAKGIATWNIEYRRVGHAGGWPGTLIDAARATDYLPKLQNDFNIDLDRVITIGHSAGGHLALWLAGRHNLPEDSELNVSPAPIKLCGAISLAGVSDLALMQEVHELRGENDPVKDFLEGSPKDVPERYAQASPIQLLPIGIQQVLIHGSLDIEVPVGISHHYIQAAKESGDNAGLIEMPSAEHYKLIDPESEAWPTILAEVKKLLDM</sequence>
<reference evidence="3 4" key="1">
    <citation type="submission" date="2019-03" db="EMBL/GenBank/DDBJ databases">
        <title>Genomic Encyclopedia of Type Strains, Phase IV (KMG-IV): sequencing the most valuable type-strain genomes for metagenomic binning, comparative biology and taxonomic classification.</title>
        <authorList>
            <person name="Goeker M."/>
        </authorList>
    </citation>
    <scope>NUCLEOTIDE SEQUENCE [LARGE SCALE GENOMIC DNA]</scope>
    <source>
        <strain evidence="3 4">DSM 19377</strain>
    </source>
</reference>
<dbReference type="Proteomes" id="UP000295416">
    <property type="component" value="Unassembled WGS sequence"/>
</dbReference>
<evidence type="ECO:0000313" key="3">
    <source>
        <dbReference type="EMBL" id="TCP26609.1"/>
    </source>
</evidence>
<accession>A0A4R2NWP9</accession>
<dbReference type="InterPro" id="IPR050300">
    <property type="entry name" value="GDXG_lipolytic_enzyme"/>
</dbReference>
<evidence type="ECO:0000256" key="1">
    <source>
        <dbReference type="ARBA" id="ARBA00022801"/>
    </source>
</evidence>
<dbReference type="InterPro" id="IPR029058">
    <property type="entry name" value="AB_hydrolase_fold"/>
</dbReference>
<dbReference type="InterPro" id="IPR049492">
    <property type="entry name" value="BD-FAE-like_dom"/>
</dbReference>
<organism evidence="3 4">
    <name type="scientific">Scopulibacillus darangshiensis</name>
    <dbReference type="NCBI Taxonomy" id="442528"/>
    <lineage>
        <taxon>Bacteria</taxon>
        <taxon>Bacillati</taxon>
        <taxon>Bacillota</taxon>
        <taxon>Bacilli</taxon>
        <taxon>Bacillales</taxon>
        <taxon>Sporolactobacillaceae</taxon>
        <taxon>Scopulibacillus</taxon>
    </lineage>
</organism>
<keyword evidence="1" id="KW-0378">Hydrolase</keyword>
<name>A0A4R2NWP9_9BACL</name>
<proteinExistence type="predicted"/>
<gene>
    <name evidence="3" type="ORF">EV207_11940</name>
</gene>
<dbReference type="EMBL" id="SLXK01000019">
    <property type="protein sequence ID" value="TCP26609.1"/>
    <property type="molecule type" value="Genomic_DNA"/>
</dbReference>
<dbReference type="GO" id="GO:0016787">
    <property type="term" value="F:hydrolase activity"/>
    <property type="evidence" value="ECO:0007669"/>
    <property type="project" value="UniProtKB-KW"/>
</dbReference>
<comment type="caution">
    <text evidence="3">The sequence shown here is derived from an EMBL/GenBank/DDBJ whole genome shotgun (WGS) entry which is preliminary data.</text>
</comment>
<evidence type="ECO:0000313" key="4">
    <source>
        <dbReference type="Proteomes" id="UP000295416"/>
    </source>
</evidence>
<dbReference type="Pfam" id="PF20434">
    <property type="entry name" value="BD-FAE"/>
    <property type="match status" value="1"/>
</dbReference>
<protein>
    <submittedName>
        <fullName evidence="3">Acetyl esterase/lipase</fullName>
    </submittedName>
</protein>
<dbReference type="Gene3D" id="3.40.50.1820">
    <property type="entry name" value="alpha/beta hydrolase"/>
    <property type="match status" value="1"/>
</dbReference>
<evidence type="ECO:0000259" key="2">
    <source>
        <dbReference type="Pfam" id="PF20434"/>
    </source>
</evidence>
<keyword evidence="4" id="KW-1185">Reference proteome</keyword>
<dbReference type="SUPFAM" id="SSF53474">
    <property type="entry name" value="alpha/beta-Hydrolases"/>
    <property type="match status" value="1"/>
</dbReference>
<dbReference type="AlphaFoldDB" id="A0A4R2NWP9"/>
<dbReference type="PANTHER" id="PTHR48081">
    <property type="entry name" value="AB HYDROLASE SUPERFAMILY PROTEIN C4A8.06C"/>
    <property type="match status" value="1"/>
</dbReference>